<feature type="transmembrane region" description="Helical" evidence="1">
    <location>
        <begin position="7"/>
        <end position="25"/>
    </location>
</feature>
<keyword evidence="1" id="KW-0472">Membrane</keyword>
<name>A0A8H5IM19_9HYPO</name>
<protein>
    <submittedName>
        <fullName evidence="2">Uncharacterized protein</fullName>
    </submittedName>
</protein>
<organism evidence="2 3">
    <name type="scientific">Fusarium mexicanum</name>
    <dbReference type="NCBI Taxonomy" id="751941"/>
    <lineage>
        <taxon>Eukaryota</taxon>
        <taxon>Fungi</taxon>
        <taxon>Dikarya</taxon>
        <taxon>Ascomycota</taxon>
        <taxon>Pezizomycotina</taxon>
        <taxon>Sordariomycetes</taxon>
        <taxon>Hypocreomycetidae</taxon>
        <taxon>Hypocreales</taxon>
        <taxon>Nectriaceae</taxon>
        <taxon>Fusarium</taxon>
        <taxon>Fusarium fujikuroi species complex</taxon>
    </lineage>
</organism>
<dbReference type="AlphaFoldDB" id="A0A8H5IM19"/>
<accession>A0A8H5IM19</accession>
<gene>
    <name evidence="2" type="ORF">FMEXI_9024</name>
</gene>
<keyword evidence="3" id="KW-1185">Reference proteome</keyword>
<evidence type="ECO:0000313" key="3">
    <source>
        <dbReference type="Proteomes" id="UP000522262"/>
    </source>
</evidence>
<evidence type="ECO:0000256" key="1">
    <source>
        <dbReference type="SAM" id="Phobius"/>
    </source>
</evidence>
<keyword evidence="1" id="KW-0812">Transmembrane</keyword>
<sequence>MTGLNIDCIILANIGCILLTMLAKLTDFNSGYLVLAMLAKMTGINIGYLILTMLARLTDLSIGHIILATVAKLTRNITNEILWLFKTRSVLHLLNGDPRHGVHDKRAEGLVGGVADEMAAGFANGSGAG</sequence>
<proteinExistence type="predicted"/>
<dbReference type="Proteomes" id="UP000522262">
    <property type="component" value="Unassembled WGS sequence"/>
</dbReference>
<reference evidence="2 3" key="1">
    <citation type="submission" date="2020-05" db="EMBL/GenBank/DDBJ databases">
        <title>Identification and distribution of gene clusters putatively required for synthesis of sphingolipid metabolism inhibitors in phylogenetically diverse species of the filamentous fungus Fusarium.</title>
        <authorList>
            <person name="Kim H.-S."/>
            <person name="Busman M."/>
            <person name="Brown D.W."/>
            <person name="Divon H."/>
            <person name="Uhlig S."/>
            <person name="Proctor R.H."/>
        </authorList>
    </citation>
    <scope>NUCLEOTIDE SEQUENCE [LARGE SCALE GENOMIC DNA]</scope>
    <source>
        <strain evidence="2 3">NRRL 53147</strain>
    </source>
</reference>
<dbReference type="EMBL" id="JAAOAM010000204">
    <property type="protein sequence ID" value="KAF5539282.1"/>
    <property type="molecule type" value="Genomic_DNA"/>
</dbReference>
<evidence type="ECO:0000313" key="2">
    <source>
        <dbReference type="EMBL" id="KAF5539282.1"/>
    </source>
</evidence>
<comment type="caution">
    <text evidence="2">The sequence shown here is derived from an EMBL/GenBank/DDBJ whole genome shotgun (WGS) entry which is preliminary data.</text>
</comment>
<keyword evidence="1" id="KW-1133">Transmembrane helix</keyword>